<dbReference type="EMBL" id="AP035785">
    <property type="protein sequence ID" value="BFO71006.1"/>
    <property type="molecule type" value="Genomic_DNA"/>
</dbReference>
<sequence>MNSKYINCYQATAALTRAFFEAFTMGIMDSLYPTEDTDKKYNLRNIKQAMLEHYEQIADAFFMIMFTVFIRLNYRDVEDAQQRLIKEFANKQPTMPDYLRFACKTQKLYDAMVTEYKQNFDYLLRGKFYHVPEYLKQYTHGSQLSVADEPLAINLMVRTILKAYTTGMKLSGTKKLSLHQPSILRLLIVNINLLINNSQLKAGQAELNDLFMAACGNETNMNVMLNTLDETYKELIKEEGIISDNDKSN</sequence>
<reference evidence="1" key="1">
    <citation type="submission" date="2024-07" db="EMBL/GenBank/DDBJ databases">
        <title>Complete genome sequence of Prevotella sp. YM-2024 GTC17253.</title>
        <authorList>
            <person name="Hayashi M."/>
            <person name="Muto Y."/>
            <person name="Tanaka K."/>
            <person name="Niwa H."/>
        </authorList>
    </citation>
    <scope>NUCLEOTIDE SEQUENCE</scope>
    <source>
        <strain evidence="1">GTC17253</strain>
    </source>
</reference>
<protein>
    <recommendedName>
        <fullName evidence="2">RteC protein</fullName>
    </recommendedName>
</protein>
<gene>
    <name evidence="1" type="ORF">GTC17253_09720</name>
</gene>
<proteinExistence type="predicted"/>
<evidence type="ECO:0008006" key="2">
    <source>
        <dbReference type="Google" id="ProtNLM"/>
    </source>
</evidence>
<name>A0AB33ITS9_9BACT</name>
<evidence type="ECO:0000313" key="1">
    <source>
        <dbReference type="EMBL" id="BFO71006.1"/>
    </source>
</evidence>
<accession>A0AB33ITS9</accession>
<dbReference type="AlphaFoldDB" id="A0AB33ITS9"/>
<organism evidence="1">
    <name type="scientific">Prevotella sp. GTC17253</name>
    <dbReference type="NCBI Taxonomy" id="3236793"/>
    <lineage>
        <taxon>Bacteria</taxon>
        <taxon>Pseudomonadati</taxon>
        <taxon>Bacteroidota</taxon>
        <taxon>Bacteroidia</taxon>
        <taxon>Bacteroidales</taxon>
        <taxon>Prevotellaceae</taxon>
        <taxon>Prevotella</taxon>
    </lineage>
</organism>